<name>A0ABZ0YWG2_9GAMM</name>
<feature type="transmembrane region" description="Helical" evidence="6">
    <location>
        <begin position="130"/>
        <end position="151"/>
    </location>
</feature>
<evidence type="ECO:0000313" key="7">
    <source>
        <dbReference type="EMBL" id="WQH16371.1"/>
    </source>
</evidence>
<sequence>MELYSLTPFDLALAAGLVLALGVVQVLLGLGLFRTLALNSVRMVLQLLLVGVILEAVFDAATLPWIALIAMVMMALAGYEVVARQKRAIRGWHGYGIGLAAMSATALIVTVLALTFVIETDPWYTPQYAIPLLGMILGNTMTGIGLALNNLTQTAWQSRREIEARLVLGHTVREATAELRSDSMRAGLIPTLNMLAAAGVISLPGMMTGQILAGTPPIEAVKYQILIIFLITAATGFGSLVAVQLGARRLFDARDRLRLDRLRSGR</sequence>
<feature type="transmembrane region" description="Helical" evidence="6">
    <location>
        <begin position="64"/>
        <end position="82"/>
    </location>
</feature>
<dbReference type="InterPro" id="IPR005226">
    <property type="entry name" value="UPF0014_fam"/>
</dbReference>
<keyword evidence="4 6" id="KW-1133">Transmembrane helix</keyword>
<evidence type="ECO:0000256" key="1">
    <source>
        <dbReference type="ARBA" id="ARBA00004141"/>
    </source>
</evidence>
<proteinExistence type="inferred from homology"/>
<feature type="transmembrane region" description="Helical" evidence="6">
    <location>
        <begin position="40"/>
        <end position="58"/>
    </location>
</feature>
<keyword evidence="3 6" id="KW-0812">Transmembrane</keyword>
<feature type="transmembrane region" description="Helical" evidence="6">
    <location>
        <begin position="225"/>
        <end position="247"/>
    </location>
</feature>
<evidence type="ECO:0000256" key="6">
    <source>
        <dbReference type="SAM" id="Phobius"/>
    </source>
</evidence>
<feature type="transmembrane region" description="Helical" evidence="6">
    <location>
        <begin position="94"/>
        <end position="118"/>
    </location>
</feature>
<keyword evidence="8" id="KW-1185">Reference proteome</keyword>
<evidence type="ECO:0000256" key="3">
    <source>
        <dbReference type="ARBA" id="ARBA00022692"/>
    </source>
</evidence>
<accession>A0ABZ0YWG2</accession>
<evidence type="ECO:0000256" key="4">
    <source>
        <dbReference type="ARBA" id="ARBA00022989"/>
    </source>
</evidence>
<dbReference type="Pfam" id="PF03649">
    <property type="entry name" value="UPF0014"/>
    <property type="match status" value="1"/>
</dbReference>
<feature type="transmembrane region" description="Helical" evidence="6">
    <location>
        <begin position="12"/>
        <end position="33"/>
    </location>
</feature>
<comment type="subcellular location">
    <subcellularLocation>
        <location evidence="1">Membrane</location>
        <topology evidence="1">Multi-pass membrane protein</topology>
    </subcellularLocation>
</comment>
<dbReference type="PANTHER" id="PTHR30028:SF0">
    <property type="entry name" value="PROTEIN ALUMINUM SENSITIVE 3"/>
    <property type="match status" value="1"/>
</dbReference>
<dbReference type="Proteomes" id="UP001327459">
    <property type="component" value="Chromosome"/>
</dbReference>
<keyword evidence="5 6" id="KW-0472">Membrane</keyword>
<comment type="similarity">
    <text evidence="2">Belongs to the UPF0014 family.</text>
</comment>
<dbReference type="RefSeq" id="WP_322521368.1">
    <property type="nucleotide sequence ID" value="NZ_CP140153.1"/>
</dbReference>
<evidence type="ECO:0000256" key="5">
    <source>
        <dbReference type="ARBA" id="ARBA00023136"/>
    </source>
</evidence>
<dbReference type="PANTHER" id="PTHR30028">
    <property type="entry name" value="UPF0014 INNER MEMBRANE PROTEIN YBBM-RELATED"/>
    <property type="match status" value="1"/>
</dbReference>
<evidence type="ECO:0000256" key="2">
    <source>
        <dbReference type="ARBA" id="ARBA00005268"/>
    </source>
</evidence>
<organism evidence="7 8">
    <name type="scientific">Guyparkeria halophila</name>
    <dbReference type="NCBI Taxonomy" id="47960"/>
    <lineage>
        <taxon>Bacteria</taxon>
        <taxon>Pseudomonadati</taxon>
        <taxon>Pseudomonadota</taxon>
        <taxon>Gammaproteobacteria</taxon>
        <taxon>Chromatiales</taxon>
        <taxon>Thioalkalibacteraceae</taxon>
        <taxon>Guyparkeria</taxon>
    </lineage>
</organism>
<gene>
    <name evidence="7" type="primary">fetB</name>
    <name evidence="7" type="ORF">SR882_00305</name>
</gene>
<protein>
    <submittedName>
        <fullName evidence="7">Iron export ABC transporter permease subunit FetB</fullName>
    </submittedName>
</protein>
<dbReference type="EMBL" id="CP140153">
    <property type="protein sequence ID" value="WQH16371.1"/>
    <property type="molecule type" value="Genomic_DNA"/>
</dbReference>
<evidence type="ECO:0000313" key="8">
    <source>
        <dbReference type="Proteomes" id="UP001327459"/>
    </source>
</evidence>
<reference evidence="7 8" key="1">
    <citation type="submission" date="2023-11" db="EMBL/GenBank/DDBJ databases">
        <title>MicrobeMod: A computational toolkit for identifying prokaryotic methylation and restriction-modification with nanopore sequencing.</title>
        <authorList>
            <person name="Crits-Christoph A."/>
            <person name="Kang S.C."/>
            <person name="Lee H."/>
            <person name="Ostrov N."/>
        </authorList>
    </citation>
    <scope>NUCLEOTIDE SEQUENCE [LARGE SCALE GENOMIC DNA]</scope>
    <source>
        <strain evidence="7 8">ATCC 49870</strain>
    </source>
</reference>
<feature type="transmembrane region" description="Helical" evidence="6">
    <location>
        <begin position="192"/>
        <end position="213"/>
    </location>
</feature>